<feature type="disulfide bond" evidence="8">
    <location>
        <begin position="344"/>
        <end position="349"/>
    </location>
</feature>
<name>A0A7K9K8K6_9PASE</name>
<evidence type="ECO:0000256" key="2">
    <source>
        <dbReference type="ARBA" id="ARBA00022692"/>
    </source>
</evidence>
<keyword evidence="15" id="KW-1185">Reference proteome</keyword>
<evidence type="ECO:0000256" key="9">
    <source>
        <dbReference type="SAM" id="Phobius"/>
    </source>
</evidence>
<dbReference type="InterPro" id="IPR036436">
    <property type="entry name" value="Disintegrin_dom_sf"/>
</dbReference>
<evidence type="ECO:0000259" key="13">
    <source>
        <dbReference type="PROSITE" id="PS50215"/>
    </source>
</evidence>
<dbReference type="InterPro" id="IPR018358">
    <property type="entry name" value="Disintegrin_CS"/>
</dbReference>
<feature type="domain" description="Disintegrin" evidence="12">
    <location>
        <begin position="394"/>
        <end position="480"/>
    </location>
</feature>
<evidence type="ECO:0000256" key="10">
    <source>
        <dbReference type="SAM" id="SignalP"/>
    </source>
</evidence>
<dbReference type="InterPro" id="IPR034027">
    <property type="entry name" value="Reprolysin_adamalysin"/>
</dbReference>
<dbReference type="Pfam" id="PF01421">
    <property type="entry name" value="Reprolysin"/>
    <property type="match status" value="1"/>
</dbReference>
<dbReference type="Pfam" id="PF08516">
    <property type="entry name" value="ADAM_CR"/>
    <property type="match status" value="1"/>
</dbReference>
<dbReference type="SMART" id="SM00050">
    <property type="entry name" value="DISIN"/>
    <property type="match status" value="1"/>
</dbReference>
<feature type="chain" id="PRO_5029500263" evidence="10">
    <location>
        <begin position="17"/>
        <end position="712"/>
    </location>
</feature>
<dbReference type="GO" id="GO:0008584">
    <property type="term" value="P:male gonad development"/>
    <property type="evidence" value="ECO:0007669"/>
    <property type="project" value="TreeGrafter"/>
</dbReference>
<dbReference type="EMBL" id="VWZP01007715">
    <property type="protein sequence ID" value="NXH46889.1"/>
    <property type="molecule type" value="Genomic_DNA"/>
</dbReference>
<dbReference type="InterPro" id="IPR024079">
    <property type="entry name" value="MetalloPept_cat_dom_sf"/>
</dbReference>
<keyword evidence="10" id="KW-0732">Signal</keyword>
<proteinExistence type="predicted"/>
<sequence>LLLLLLGLAGCPGARGSRPAEPRAAWVTVPRQLSSRAGHDAPALSYWLNVAGRPRVLRLQPRRGLVSRPFILVTYGQDGARREEHPFVRDNCFYQGDVLGSPGSLVALSTCSRGLYGVLWVEDDTYQIEPVPNDPAFRHILYRMEEADSPEGPSCGLTPEVLQQQQAVLPWFKARKAEAENEKLKEWWTHIRYVKIVVVVDHVRFVQSGRNKSEVLKHVMQVINAADILYKQLSIQLFLIGLEIWTENNFINVSNSIANVLTDFNNWRKSNLHDRMQHDVAHLFAYQWFGSSLGLAFVGTMCDYHWAAAVISFTEKKLSSIVVTFAHELGHNLGMVHDKPDCNCKRKACIMYENNVETDSFSECSYKDYFELVVNGAPCLRRPPAPGSFYTGKREYCGNKIVETGEECDCGTAASCRRDRCCRANCTFTPGSECAFGKCCKNCKFLPAGTVCRKSTGSCDLPEYCNGSSPHCPLDVYLQDGTPCNDGIYCYRGKCSSHSEQCHHLFGKYAKVAPLDCFKAVNTQGDRFGNCGYRDNTYYAKCSGRDVLCGRIQCENIAKIPFLQNHVTLVQTPVRGKICWGLDYHVGMPSEDVGAVADGTPCGSDMLCINRTCVSVLVLNYDCNMTKCHYRGVCNNLKNCHCDYGWAPPYCELEGYGGSLDSGPPPPRQTSERTIVRLALLVFFSMCIIGVALSIRYRQKIGGWLAKRKARF</sequence>
<dbReference type="GO" id="GO:0009897">
    <property type="term" value="C:external side of plasma membrane"/>
    <property type="evidence" value="ECO:0007669"/>
    <property type="project" value="TreeGrafter"/>
</dbReference>
<evidence type="ECO:0000256" key="3">
    <source>
        <dbReference type="ARBA" id="ARBA00022989"/>
    </source>
</evidence>
<dbReference type="PROSITE" id="PS50214">
    <property type="entry name" value="DISINTEGRIN_2"/>
    <property type="match status" value="1"/>
</dbReference>
<gene>
    <name evidence="14" type="primary">Adam20</name>
    <name evidence="14" type="ORF">DICEXI_R04896</name>
</gene>
<dbReference type="PROSITE" id="PS50215">
    <property type="entry name" value="ADAM_MEPRO"/>
    <property type="match status" value="1"/>
</dbReference>
<comment type="caution">
    <text evidence="14">The sequence shown here is derived from an EMBL/GenBank/DDBJ whole genome shotgun (WGS) entry which is preliminary data.</text>
</comment>
<feature type="domain" description="EGF-like" evidence="11">
    <location>
        <begin position="619"/>
        <end position="652"/>
    </location>
</feature>
<evidence type="ECO:0000256" key="6">
    <source>
        <dbReference type="PROSITE-ProRule" id="PRU00068"/>
    </source>
</evidence>
<dbReference type="PANTHER" id="PTHR11905">
    <property type="entry name" value="ADAM A DISINTEGRIN AND METALLOPROTEASE DOMAIN"/>
    <property type="match status" value="1"/>
</dbReference>
<keyword evidence="8" id="KW-0862">Zinc</keyword>
<keyword evidence="8" id="KW-0479">Metal-binding</keyword>
<dbReference type="GO" id="GO:0046872">
    <property type="term" value="F:metal ion binding"/>
    <property type="evidence" value="ECO:0007669"/>
    <property type="project" value="UniProtKB-KW"/>
</dbReference>
<dbReference type="CDD" id="cd04269">
    <property type="entry name" value="ZnMc_adamalysin_II_like"/>
    <property type="match status" value="1"/>
</dbReference>
<evidence type="ECO:0000313" key="15">
    <source>
        <dbReference type="Proteomes" id="UP000523279"/>
    </source>
</evidence>
<dbReference type="Pfam" id="PF01562">
    <property type="entry name" value="Pep_M12B_propep"/>
    <property type="match status" value="1"/>
</dbReference>
<dbReference type="SUPFAM" id="SSF57552">
    <property type="entry name" value="Blood coagulation inhibitor (disintegrin)"/>
    <property type="match status" value="1"/>
</dbReference>
<dbReference type="InterPro" id="IPR001590">
    <property type="entry name" value="Peptidase_M12B"/>
</dbReference>
<feature type="active site" evidence="8">
    <location>
        <position position="328"/>
    </location>
</feature>
<evidence type="ECO:0000313" key="14">
    <source>
        <dbReference type="EMBL" id="NXH46889.1"/>
    </source>
</evidence>
<dbReference type="PANTHER" id="PTHR11905:SF251">
    <property type="entry name" value="MEDIATOR COMPLEX SUBUNIT 6"/>
    <property type="match status" value="1"/>
</dbReference>
<evidence type="ECO:0000259" key="12">
    <source>
        <dbReference type="PROSITE" id="PS50214"/>
    </source>
</evidence>
<dbReference type="GO" id="GO:0004222">
    <property type="term" value="F:metalloendopeptidase activity"/>
    <property type="evidence" value="ECO:0007669"/>
    <property type="project" value="InterPro"/>
</dbReference>
<keyword evidence="4 9" id="KW-0472">Membrane</keyword>
<feature type="binding site" evidence="8">
    <location>
        <position position="327"/>
    </location>
    <ligand>
        <name>Zn(2+)</name>
        <dbReference type="ChEBI" id="CHEBI:29105"/>
        <note>catalytic</note>
    </ligand>
</feature>
<protein>
    <submittedName>
        <fullName evidence="14">ADA20 protein</fullName>
    </submittedName>
</protein>
<keyword evidence="7" id="KW-0245">EGF-like domain</keyword>
<dbReference type="PROSITE" id="PS00427">
    <property type="entry name" value="DISINTEGRIN_1"/>
    <property type="match status" value="1"/>
</dbReference>
<evidence type="ECO:0000256" key="4">
    <source>
        <dbReference type="ARBA" id="ARBA00023136"/>
    </source>
</evidence>
<feature type="domain" description="Peptidase M12B" evidence="13">
    <location>
        <begin position="192"/>
        <end position="384"/>
    </location>
</feature>
<dbReference type="SUPFAM" id="SSF55486">
    <property type="entry name" value="Metalloproteases ('zincins'), catalytic domain"/>
    <property type="match status" value="1"/>
</dbReference>
<dbReference type="GO" id="GO:1990913">
    <property type="term" value="C:sperm head plasma membrane"/>
    <property type="evidence" value="ECO:0007669"/>
    <property type="project" value="TreeGrafter"/>
</dbReference>
<reference evidence="14 15" key="1">
    <citation type="submission" date="2019-09" db="EMBL/GenBank/DDBJ databases">
        <title>Bird 10,000 Genomes (B10K) Project - Family phase.</title>
        <authorList>
            <person name="Zhang G."/>
        </authorList>
    </citation>
    <scope>NUCLEOTIDE SEQUENCE [LARGE SCALE GENOMIC DNA]</scope>
    <source>
        <strain evidence="14">B10K-DU-001-34</strain>
        <tissue evidence="14">Muscle</tissue>
    </source>
</reference>
<evidence type="ECO:0000256" key="7">
    <source>
        <dbReference type="PROSITE-ProRule" id="PRU00076"/>
    </source>
</evidence>
<feature type="disulfide bond" evidence="7">
    <location>
        <begin position="642"/>
        <end position="651"/>
    </location>
</feature>
<feature type="non-terminal residue" evidence="14">
    <location>
        <position position="712"/>
    </location>
</feature>
<dbReference type="AlphaFoldDB" id="A0A7K9K8K6"/>
<dbReference type="Gene3D" id="3.40.390.10">
    <property type="entry name" value="Collagenase (Catalytic Domain)"/>
    <property type="match status" value="1"/>
</dbReference>
<comment type="subcellular location">
    <subcellularLocation>
        <location evidence="1">Membrane</location>
        <topology evidence="1">Single-pass type I membrane protein</topology>
    </subcellularLocation>
</comment>
<feature type="binding site" evidence="8">
    <location>
        <position position="331"/>
    </location>
    <ligand>
        <name>Zn(2+)</name>
        <dbReference type="ChEBI" id="CHEBI:29105"/>
        <note>catalytic</note>
    </ligand>
</feature>
<dbReference type="InterPro" id="IPR000742">
    <property type="entry name" value="EGF"/>
</dbReference>
<keyword evidence="2 9" id="KW-0812">Transmembrane</keyword>
<dbReference type="PROSITE" id="PS50026">
    <property type="entry name" value="EGF_3"/>
    <property type="match status" value="1"/>
</dbReference>
<comment type="caution">
    <text evidence="7">Lacks conserved residue(s) required for the propagation of feature annotation.</text>
</comment>
<organism evidence="14 15">
    <name type="scientific">Dicaeum eximium</name>
    <dbReference type="NCBI Taxonomy" id="667154"/>
    <lineage>
        <taxon>Eukaryota</taxon>
        <taxon>Metazoa</taxon>
        <taxon>Chordata</taxon>
        <taxon>Craniata</taxon>
        <taxon>Vertebrata</taxon>
        <taxon>Euteleostomi</taxon>
        <taxon>Archelosauria</taxon>
        <taxon>Archosauria</taxon>
        <taxon>Dinosauria</taxon>
        <taxon>Saurischia</taxon>
        <taxon>Theropoda</taxon>
        <taxon>Coelurosauria</taxon>
        <taxon>Aves</taxon>
        <taxon>Neognathae</taxon>
        <taxon>Neoaves</taxon>
        <taxon>Telluraves</taxon>
        <taxon>Australaves</taxon>
        <taxon>Passeriformes</taxon>
        <taxon>Passeroidea</taxon>
        <taxon>Dicaeidae</taxon>
        <taxon>Dicaeum</taxon>
    </lineage>
</organism>
<dbReference type="GO" id="GO:0006508">
    <property type="term" value="P:proteolysis"/>
    <property type="evidence" value="ECO:0007669"/>
    <property type="project" value="InterPro"/>
</dbReference>
<dbReference type="PROSITE" id="PS01186">
    <property type="entry name" value="EGF_2"/>
    <property type="match status" value="1"/>
</dbReference>
<dbReference type="FunFam" id="3.40.390.10:FF:000002">
    <property type="entry name" value="Disintegrin and metalloproteinase domain-containing protein 22"/>
    <property type="match status" value="1"/>
</dbReference>
<keyword evidence="5 7" id="KW-1015">Disulfide bond</keyword>
<dbReference type="Gene3D" id="4.10.70.10">
    <property type="entry name" value="Disintegrin domain"/>
    <property type="match status" value="1"/>
</dbReference>
<evidence type="ECO:0000259" key="11">
    <source>
        <dbReference type="PROSITE" id="PS50026"/>
    </source>
</evidence>
<dbReference type="InterPro" id="IPR006586">
    <property type="entry name" value="ADAM_Cys-rich"/>
</dbReference>
<feature type="transmembrane region" description="Helical" evidence="9">
    <location>
        <begin position="675"/>
        <end position="695"/>
    </location>
</feature>
<evidence type="ECO:0000256" key="1">
    <source>
        <dbReference type="ARBA" id="ARBA00004479"/>
    </source>
</evidence>
<dbReference type="Pfam" id="PF00200">
    <property type="entry name" value="Disintegrin"/>
    <property type="match status" value="1"/>
</dbReference>
<feature type="non-terminal residue" evidence="14">
    <location>
        <position position="1"/>
    </location>
</feature>
<feature type="signal peptide" evidence="10">
    <location>
        <begin position="1"/>
        <end position="16"/>
    </location>
</feature>
<evidence type="ECO:0000256" key="8">
    <source>
        <dbReference type="PROSITE-ProRule" id="PRU00276"/>
    </source>
</evidence>
<dbReference type="InterPro" id="IPR002870">
    <property type="entry name" value="Peptidase_M12B_N"/>
</dbReference>
<evidence type="ECO:0000256" key="5">
    <source>
        <dbReference type="ARBA" id="ARBA00023157"/>
    </source>
</evidence>
<dbReference type="InterPro" id="IPR001762">
    <property type="entry name" value="Disintegrin_dom"/>
</dbReference>
<dbReference type="FunFam" id="4.10.70.10:FF:000001">
    <property type="entry name" value="Disintegrin and metalloproteinase domain-containing protein 22"/>
    <property type="match status" value="1"/>
</dbReference>
<dbReference type="SMART" id="SM00608">
    <property type="entry name" value="ACR"/>
    <property type="match status" value="1"/>
</dbReference>
<dbReference type="PRINTS" id="PR00289">
    <property type="entry name" value="DISINTEGRIN"/>
</dbReference>
<dbReference type="Proteomes" id="UP000523279">
    <property type="component" value="Unassembled WGS sequence"/>
</dbReference>
<keyword evidence="3 9" id="KW-1133">Transmembrane helix</keyword>
<feature type="disulfide bond" evidence="6">
    <location>
        <begin position="452"/>
        <end position="472"/>
    </location>
</feature>
<feature type="binding site" evidence="8">
    <location>
        <position position="337"/>
    </location>
    <ligand>
        <name>Zn(2+)</name>
        <dbReference type="ChEBI" id="CHEBI:29105"/>
        <note>catalytic</note>
    </ligand>
</feature>
<accession>A0A7K9K8K6</accession>